<dbReference type="Proteomes" id="UP000789920">
    <property type="component" value="Unassembled WGS sequence"/>
</dbReference>
<sequence length="127" mass="15044">LEKILKRLIKLLDITHGTIFNSRKYQPGKYEEIGMVVHNGYAFPRNQHFPRDRIVEYYKGDTWEAISNTFRGPQAIWLMGKKHTEIIEACKQLVNDIIDWQYQERIINKEKKLILSESLKVVDLAEQ</sequence>
<dbReference type="EMBL" id="CAJVQC010178557">
    <property type="protein sequence ID" value="CAG8851861.1"/>
    <property type="molecule type" value="Genomic_DNA"/>
</dbReference>
<accession>A0ACA9SY62</accession>
<feature type="non-terminal residue" evidence="1">
    <location>
        <position position="127"/>
    </location>
</feature>
<name>A0ACA9SY62_9GLOM</name>
<feature type="non-terminal residue" evidence="1">
    <location>
        <position position="1"/>
    </location>
</feature>
<evidence type="ECO:0000313" key="2">
    <source>
        <dbReference type="Proteomes" id="UP000789920"/>
    </source>
</evidence>
<reference evidence="1" key="1">
    <citation type="submission" date="2021-06" db="EMBL/GenBank/DDBJ databases">
        <authorList>
            <person name="Kallberg Y."/>
            <person name="Tangrot J."/>
            <person name="Rosling A."/>
        </authorList>
    </citation>
    <scope>NUCLEOTIDE SEQUENCE</scope>
    <source>
        <strain evidence="1">MA461A</strain>
    </source>
</reference>
<evidence type="ECO:0000313" key="1">
    <source>
        <dbReference type="EMBL" id="CAG8851861.1"/>
    </source>
</evidence>
<keyword evidence="2" id="KW-1185">Reference proteome</keyword>
<protein>
    <submittedName>
        <fullName evidence="1">9069_t:CDS:1</fullName>
    </submittedName>
</protein>
<organism evidence="1 2">
    <name type="scientific">Racocetra persica</name>
    <dbReference type="NCBI Taxonomy" id="160502"/>
    <lineage>
        <taxon>Eukaryota</taxon>
        <taxon>Fungi</taxon>
        <taxon>Fungi incertae sedis</taxon>
        <taxon>Mucoromycota</taxon>
        <taxon>Glomeromycotina</taxon>
        <taxon>Glomeromycetes</taxon>
        <taxon>Diversisporales</taxon>
        <taxon>Gigasporaceae</taxon>
        <taxon>Racocetra</taxon>
    </lineage>
</organism>
<proteinExistence type="predicted"/>
<gene>
    <name evidence="1" type="ORF">RPERSI_LOCUS36773</name>
</gene>
<comment type="caution">
    <text evidence="1">The sequence shown here is derived from an EMBL/GenBank/DDBJ whole genome shotgun (WGS) entry which is preliminary data.</text>
</comment>